<evidence type="ECO:0000259" key="10">
    <source>
        <dbReference type="Pfam" id="PF00724"/>
    </source>
</evidence>
<proteinExistence type="inferred from homology"/>
<dbReference type="RefSeq" id="WP_100673502.1">
    <property type="nucleotide sequence ID" value="NZ_NJGD01000011.1"/>
</dbReference>
<dbReference type="GO" id="GO:0010181">
    <property type="term" value="F:FMN binding"/>
    <property type="evidence" value="ECO:0007669"/>
    <property type="project" value="InterPro"/>
</dbReference>
<name>A0A2J0YY20_RHIML</name>
<evidence type="ECO:0000256" key="8">
    <source>
        <dbReference type="ARBA" id="ARBA00023004"/>
    </source>
</evidence>
<feature type="domain" description="NADH:flavin oxidoreductase/NADH oxidase N-terminal" evidence="10">
    <location>
        <begin position="10"/>
        <end position="339"/>
    </location>
</feature>
<dbReference type="Pfam" id="PF22620">
    <property type="entry name" value="OYE-like_second_a-b"/>
    <property type="match status" value="1"/>
</dbReference>
<keyword evidence="8" id="KW-0408">Iron</keyword>
<evidence type="ECO:0000256" key="6">
    <source>
        <dbReference type="ARBA" id="ARBA00022723"/>
    </source>
</evidence>
<protein>
    <submittedName>
        <fullName evidence="12">NADH:flavin oxidoreductase</fullName>
    </submittedName>
</protein>
<dbReference type="InterPro" id="IPR036188">
    <property type="entry name" value="FAD/NAD-bd_sf"/>
</dbReference>
<dbReference type="InterPro" id="IPR001155">
    <property type="entry name" value="OxRdtase_FMN_N"/>
</dbReference>
<keyword evidence="4" id="KW-0285">Flavoprotein</keyword>
<accession>A0A2J0YY20</accession>
<evidence type="ECO:0000313" key="12">
    <source>
        <dbReference type="EMBL" id="PJR13175.1"/>
    </source>
</evidence>
<dbReference type="EMBL" id="NJGD01000011">
    <property type="protein sequence ID" value="PJR13175.1"/>
    <property type="molecule type" value="Genomic_DNA"/>
</dbReference>
<evidence type="ECO:0000256" key="3">
    <source>
        <dbReference type="ARBA" id="ARBA00011048"/>
    </source>
</evidence>
<dbReference type="SUPFAM" id="SSF51905">
    <property type="entry name" value="FAD/NAD(P)-binding domain"/>
    <property type="match status" value="1"/>
</dbReference>
<keyword evidence="6" id="KW-0479">Metal-binding</keyword>
<keyword evidence="5" id="KW-0288">FMN</keyword>
<evidence type="ECO:0000256" key="5">
    <source>
        <dbReference type="ARBA" id="ARBA00022643"/>
    </source>
</evidence>
<dbReference type="InterPro" id="IPR013785">
    <property type="entry name" value="Aldolase_TIM"/>
</dbReference>
<dbReference type="InterPro" id="IPR051793">
    <property type="entry name" value="NADH:flavin_oxidoreductase"/>
</dbReference>
<dbReference type="SUPFAM" id="SSF51395">
    <property type="entry name" value="FMN-linked oxidoreductases"/>
    <property type="match status" value="1"/>
</dbReference>
<dbReference type="Pfam" id="PF13450">
    <property type="entry name" value="NAD_binding_8"/>
    <property type="match status" value="1"/>
</dbReference>
<dbReference type="Pfam" id="PF00724">
    <property type="entry name" value="Oxidored_FMN"/>
    <property type="match status" value="1"/>
</dbReference>
<keyword evidence="7" id="KW-0560">Oxidoreductase</keyword>
<dbReference type="GO" id="GO:0046872">
    <property type="term" value="F:metal ion binding"/>
    <property type="evidence" value="ECO:0007669"/>
    <property type="project" value="UniProtKB-KW"/>
</dbReference>
<comment type="similarity">
    <text evidence="3">In the N-terminal section; belongs to the NADH:flavin oxidoreductase/NADH oxidase family.</text>
</comment>
<evidence type="ECO:0000256" key="9">
    <source>
        <dbReference type="ARBA" id="ARBA00023014"/>
    </source>
</evidence>
<dbReference type="InterPro" id="IPR054428">
    <property type="entry name" value="TMADH/DMDH/HD_second_a-b"/>
</dbReference>
<evidence type="ECO:0000256" key="2">
    <source>
        <dbReference type="ARBA" id="ARBA00001966"/>
    </source>
</evidence>
<reference evidence="12 13" key="1">
    <citation type="submission" date="2017-06" db="EMBL/GenBank/DDBJ databases">
        <title>Ensifer strains isolated from leguminous trees and herbs display diverse denitrification phenotypes with some acting as strong N2O sinks.</title>
        <authorList>
            <person name="Woliy K."/>
            <person name="Mania D."/>
            <person name="Bakken L.R."/>
            <person name="Frostegard A."/>
        </authorList>
    </citation>
    <scope>NUCLEOTIDE SEQUENCE [LARGE SCALE GENOMIC DNA]</scope>
    <source>
        <strain evidence="12 13">AC50a</strain>
    </source>
</reference>
<dbReference type="CDD" id="cd02929">
    <property type="entry name" value="TMADH_HD_FMN"/>
    <property type="match status" value="1"/>
</dbReference>
<sequence>MPRDTRFDILFEPVKIGPVTARNRFYQVPHCSGMGYRYPNAEAQLRGTKAEGGWAVVSTQEAEIHPTSDLTPANEARLWDDGDLPALSAVTERIHAHGSLAAIQLVHNGLHVANRFSRMIPLAPSHAVSDSLDPVQARAMDKADISDMRGWYRNAALRAKKAGFDIVYLYAGHDMSVLQHFLSRRHNDRSDEYGGSFENRLRLFREILDDVREAIGDTCALAVRLAVDELMGPSGITCEGEGKDIISALGELPDLWDVNLSDWSNDSQTARFSEEGYQEPYIRFVKSVTTKPVVGVGRYTSPDSMVRVIKQGILDFIGAARPSIADPFLPKKIEEGRIDDIRECIGCNICTSGDNTNVPMRCTQNPTVGEEWRKGWHPETIAVSETPEPALIIGGGPAGLEAARALAQRGVDVVLAEGGGEWGGRVARECRLPGLATWGRVRNWRIGQLSTRVNAELYLHSPLSAADILQYGIPHVAIATGASWRTDGVGRTHRVPLDFLSKGILVSPDAILSGGAEAVPADGPVIVFDDDCFYMGSVLAELLARSGRTVTFVTPETQVSPWSRNTLEQARIQKRLIDLGVEIVTAMALAGRTNDQLELSCVYSGRTRPVDCATLVPVTARLPDETLWLELKAREDEWADAGIKTVTRLGDCLAPGLIAAAVYSGHQYARTYQEQVDKDRVPFMREDIGRLYGLRSA</sequence>
<dbReference type="PANTHER" id="PTHR42917:SF2">
    <property type="entry name" value="2,4-DIENOYL-COA REDUCTASE [(2E)-ENOYL-COA-PRODUCING]"/>
    <property type="match status" value="1"/>
</dbReference>
<dbReference type="InterPro" id="IPR037348">
    <property type="entry name" value="TMADH/DMDH_FMN-bd"/>
</dbReference>
<evidence type="ECO:0000259" key="11">
    <source>
        <dbReference type="Pfam" id="PF22620"/>
    </source>
</evidence>
<dbReference type="SUPFAM" id="SSF51971">
    <property type="entry name" value="Nucleotide-binding domain"/>
    <property type="match status" value="1"/>
</dbReference>
<comment type="caution">
    <text evidence="12">The sequence shown here is derived from an EMBL/GenBank/DDBJ whole genome shotgun (WGS) entry which is preliminary data.</text>
</comment>
<dbReference type="Gene3D" id="3.40.50.720">
    <property type="entry name" value="NAD(P)-binding Rossmann-like Domain"/>
    <property type="match status" value="1"/>
</dbReference>
<dbReference type="GO" id="GO:0051536">
    <property type="term" value="F:iron-sulfur cluster binding"/>
    <property type="evidence" value="ECO:0007669"/>
    <property type="project" value="UniProtKB-KW"/>
</dbReference>
<evidence type="ECO:0000256" key="7">
    <source>
        <dbReference type="ARBA" id="ARBA00023002"/>
    </source>
</evidence>
<comment type="cofactor">
    <cofactor evidence="2">
        <name>[4Fe-4S] cluster</name>
        <dbReference type="ChEBI" id="CHEBI:49883"/>
    </cofactor>
</comment>
<keyword evidence="9" id="KW-0411">Iron-sulfur</keyword>
<organism evidence="12 13">
    <name type="scientific">Rhizobium meliloti</name>
    <name type="common">Ensifer meliloti</name>
    <name type="synonym">Sinorhizobium meliloti</name>
    <dbReference type="NCBI Taxonomy" id="382"/>
    <lineage>
        <taxon>Bacteria</taxon>
        <taxon>Pseudomonadati</taxon>
        <taxon>Pseudomonadota</taxon>
        <taxon>Alphaproteobacteria</taxon>
        <taxon>Hyphomicrobiales</taxon>
        <taxon>Rhizobiaceae</taxon>
        <taxon>Sinorhizobium/Ensifer group</taxon>
        <taxon>Sinorhizobium</taxon>
    </lineage>
</organism>
<feature type="domain" description="TMADH/DMDH/HD second alpha/beta" evidence="11">
    <location>
        <begin position="508"/>
        <end position="604"/>
    </location>
</feature>
<dbReference type="Gene3D" id="3.20.20.70">
    <property type="entry name" value="Aldolase class I"/>
    <property type="match status" value="1"/>
</dbReference>
<gene>
    <name evidence="12" type="ORF">CEJ86_22530</name>
</gene>
<evidence type="ECO:0000313" key="13">
    <source>
        <dbReference type="Proteomes" id="UP000231987"/>
    </source>
</evidence>
<dbReference type="Gene3D" id="3.50.50.60">
    <property type="entry name" value="FAD/NAD(P)-binding domain"/>
    <property type="match status" value="1"/>
</dbReference>
<dbReference type="GO" id="GO:0016491">
    <property type="term" value="F:oxidoreductase activity"/>
    <property type="evidence" value="ECO:0007669"/>
    <property type="project" value="UniProtKB-KW"/>
</dbReference>
<dbReference type="PANTHER" id="PTHR42917">
    <property type="entry name" value="2,4-DIENOYL-COA REDUCTASE"/>
    <property type="match status" value="1"/>
</dbReference>
<evidence type="ECO:0000256" key="4">
    <source>
        <dbReference type="ARBA" id="ARBA00022630"/>
    </source>
</evidence>
<evidence type="ECO:0000256" key="1">
    <source>
        <dbReference type="ARBA" id="ARBA00001917"/>
    </source>
</evidence>
<dbReference type="AlphaFoldDB" id="A0A2J0YY20"/>
<dbReference type="Proteomes" id="UP000231987">
    <property type="component" value="Unassembled WGS sequence"/>
</dbReference>
<comment type="cofactor">
    <cofactor evidence="1">
        <name>FMN</name>
        <dbReference type="ChEBI" id="CHEBI:58210"/>
    </cofactor>
</comment>